<keyword evidence="2" id="KW-1185">Reference proteome</keyword>
<evidence type="ECO:0000313" key="2">
    <source>
        <dbReference type="Proteomes" id="UP001329151"/>
    </source>
</evidence>
<sequence length="256" mass="28871">MAKRKESKPGVPLWYDQGKAAQWQLENSKELSIANHLAVYAENNGLSVRMLKRYVALKEFVDENFHQHIGKFTDQTPYSSIEELLKLHKLNPAKAAQIAESVISGQTIAAGVKHLIELETKDSGSRNVDNTRSEARKAAFQLQHAVVNHVNKHPADFGLSGTWKEIDLSGLSIKPDLGFETAKGKRVAIEIRYFSMNSSTAFFHQALTKYAWLQMSFFDEVYLAVNEDAVDLVEAYSDNFQNWTGKKLNIKSIQLI</sequence>
<organism evidence="1 2">
    <name type="scientific">Limnobacter thiooxidans</name>
    <dbReference type="NCBI Taxonomy" id="131080"/>
    <lineage>
        <taxon>Bacteria</taxon>
        <taxon>Pseudomonadati</taxon>
        <taxon>Pseudomonadota</taxon>
        <taxon>Betaproteobacteria</taxon>
        <taxon>Burkholderiales</taxon>
        <taxon>Burkholderiaceae</taxon>
        <taxon>Limnobacter</taxon>
    </lineage>
</organism>
<dbReference type="KEGG" id="lto:RGQ30_00080"/>
<proteinExistence type="predicted"/>
<name>A0AA86MGZ3_9BURK</name>
<accession>A0AA86MGZ3</accession>
<dbReference type="RefSeq" id="WP_130557243.1">
    <property type="nucleotide sequence ID" value="NZ_AP028947.1"/>
</dbReference>
<dbReference type="EMBL" id="AP028947">
    <property type="protein sequence ID" value="BET24507.1"/>
    <property type="molecule type" value="Genomic_DNA"/>
</dbReference>
<dbReference type="Proteomes" id="UP001329151">
    <property type="component" value="Chromosome"/>
</dbReference>
<gene>
    <name evidence="1" type="ORF">RGQ30_00080</name>
</gene>
<evidence type="ECO:0000313" key="1">
    <source>
        <dbReference type="EMBL" id="BET24507.1"/>
    </source>
</evidence>
<reference evidence="1 2" key="1">
    <citation type="submission" date="2023-10" db="EMBL/GenBank/DDBJ databases">
        <title>Complete Genome Sequence of Limnobacter thiooxidans CS-K2T, Isolated from freshwater lake sediments in Bavaria, Germany.</title>
        <authorList>
            <person name="Naruki M."/>
            <person name="Watanabe A."/>
            <person name="Warashina T."/>
            <person name="Morita T."/>
            <person name="Arakawa K."/>
        </authorList>
    </citation>
    <scope>NUCLEOTIDE SEQUENCE [LARGE SCALE GENOMIC DNA]</scope>
    <source>
        <strain evidence="1 2">CS-K2</strain>
    </source>
</reference>
<dbReference type="AlphaFoldDB" id="A0AA86MGZ3"/>
<protein>
    <submittedName>
        <fullName evidence="1">Uncharacterized protein</fullName>
    </submittedName>
</protein>